<dbReference type="AlphaFoldDB" id="C7RUD7"/>
<dbReference type="KEGG" id="app:CAP2UW1_1679"/>
<accession>C7RUD7</accession>
<gene>
    <name evidence="2" type="ordered locus">CAP2UW1_1679</name>
</gene>
<dbReference type="HOGENOM" id="CLU_3380007_0_0_4"/>
<evidence type="ECO:0000313" key="2">
    <source>
        <dbReference type="EMBL" id="ACV34989.1"/>
    </source>
</evidence>
<proteinExistence type="predicted"/>
<dbReference type="EMBL" id="CP001715">
    <property type="protein sequence ID" value="ACV34989.1"/>
    <property type="molecule type" value="Genomic_DNA"/>
</dbReference>
<sequence length="33" mass="3612">MVMQSEPANPALQAPGHLQTRPSLARRPIMSEP</sequence>
<dbReference type="STRING" id="522306.CAP2UW1_1679"/>
<organism evidence="2">
    <name type="scientific">Accumulibacter regalis</name>
    <dbReference type="NCBI Taxonomy" id="522306"/>
    <lineage>
        <taxon>Bacteria</taxon>
        <taxon>Pseudomonadati</taxon>
        <taxon>Pseudomonadota</taxon>
        <taxon>Betaproteobacteria</taxon>
        <taxon>Candidatus Accumulibacter</taxon>
    </lineage>
</organism>
<name>C7RUD7_ACCRE</name>
<protein>
    <submittedName>
        <fullName evidence="2">Uncharacterized protein</fullName>
    </submittedName>
</protein>
<reference evidence="2" key="1">
    <citation type="submission" date="2009-08" db="EMBL/GenBank/DDBJ databases">
        <authorList>
            <consortium name="US DOE Joint Genome Institute"/>
            <person name="Lucas S."/>
            <person name="Copeland A."/>
            <person name="Lapidus A."/>
            <person name="Glavina del Rio T."/>
            <person name="Dalin E."/>
            <person name="Tice H."/>
            <person name="Bruce D."/>
            <person name="Barry K."/>
            <person name="Pitluck S."/>
            <person name="Lowry S."/>
            <person name="Larimer F."/>
            <person name="Land M."/>
            <person name="Hauser L."/>
            <person name="Kyrpides N."/>
            <person name="Ivanova N."/>
            <person name="McMahon K.D."/>
            <person name="Hugenholtz P."/>
        </authorList>
    </citation>
    <scope>NUCLEOTIDE SEQUENCE</scope>
    <source>
        <strain evidence="2">UW-1</strain>
    </source>
</reference>
<reference evidence="2" key="2">
    <citation type="submission" date="2009-09" db="EMBL/GenBank/DDBJ databases">
        <title>Complete sequence of chromosome of Candidatus Accumulibacter phosphatis clade IIA str. UW-1.</title>
        <authorList>
            <consortium name="US DOE Joint Genome Institute"/>
            <person name="Martin H.G."/>
            <person name="Ivanova N."/>
            <person name="Kunin V."/>
            <person name="Warnecke F."/>
            <person name="Barry K."/>
            <person name="He S."/>
            <person name="Salamov A."/>
            <person name="Szeto E."/>
            <person name="Dalin E."/>
            <person name="Pangilinan J.L."/>
            <person name="Lapidus A."/>
            <person name="Lowry S."/>
            <person name="Kyrpides N.C."/>
            <person name="McMahon K.D."/>
            <person name="Hugenholtz P."/>
        </authorList>
    </citation>
    <scope>NUCLEOTIDE SEQUENCE [LARGE SCALE GENOMIC DNA]</scope>
    <source>
        <strain evidence="2">UW-1</strain>
    </source>
</reference>
<evidence type="ECO:0000256" key="1">
    <source>
        <dbReference type="SAM" id="MobiDB-lite"/>
    </source>
</evidence>
<feature type="region of interest" description="Disordered" evidence="1">
    <location>
        <begin position="1"/>
        <end position="33"/>
    </location>
</feature>